<sequence length="84" mass="9962">MALKSDMKKYLHLIVSGEWERIPESEFQSMHEFESSPEQRFIQSQRDKKSSPADDTNFNLHLLNIKYGETNEKIAKRAENFEEK</sequence>
<accession>A0AAV4WZM8</accession>
<evidence type="ECO:0000313" key="3">
    <source>
        <dbReference type="Proteomes" id="UP001054945"/>
    </source>
</evidence>
<dbReference type="Proteomes" id="UP001054945">
    <property type="component" value="Unassembled WGS sequence"/>
</dbReference>
<reference evidence="2 3" key="1">
    <citation type="submission" date="2021-06" db="EMBL/GenBank/DDBJ databases">
        <title>Caerostris extrusa draft genome.</title>
        <authorList>
            <person name="Kono N."/>
            <person name="Arakawa K."/>
        </authorList>
    </citation>
    <scope>NUCLEOTIDE SEQUENCE [LARGE SCALE GENOMIC DNA]</scope>
</reference>
<dbReference type="AlphaFoldDB" id="A0AAV4WZM8"/>
<gene>
    <name evidence="2" type="primary">AVEN_152645_1</name>
    <name evidence="2" type="ORF">CEXT_233391</name>
</gene>
<organism evidence="2 3">
    <name type="scientific">Caerostris extrusa</name>
    <name type="common">Bark spider</name>
    <name type="synonym">Caerostris bankana</name>
    <dbReference type="NCBI Taxonomy" id="172846"/>
    <lineage>
        <taxon>Eukaryota</taxon>
        <taxon>Metazoa</taxon>
        <taxon>Ecdysozoa</taxon>
        <taxon>Arthropoda</taxon>
        <taxon>Chelicerata</taxon>
        <taxon>Arachnida</taxon>
        <taxon>Araneae</taxon>
        <taxon>Araneomorphae</taxon>
        <taxon>Entelegynae</taxon>
        <taxon>Araneoidea</taxon>
        <taxon>Araneidae</taxon>
        <taxon>Caerostris</taxon>
    </lineage>
</organism>
<feature type="region of interest" description="Disordered" evidence="1">
    <location>
        <begin position="28"/>
        <end position="56"/>
    </location>
</feature>
<protein>
    <submittedName>
        <fullName evidence="2">Uncharacterized protein</fullName>
    </submittedName>
</protein>
<evidence type="ECO:0000313" key="2">
    <source>
        <dbReference type="EMBL" id="GIY88287.1"/>
    </source>
</evidence>
<proteinExistence type="predicted"/>
<keyword evidence="3" id="KW-1185">Reference proteome</keyword>
<dbReference type="EMBL" id="BPLR01017044">
    <property type="protein sequence ID" value="GIY88287.1"/>
    <property type="molecule type" value="Genomic_DNA"/>
</dbReference>
<name>A0AAV4WZM8_CAEEX</name>
<evidence type="ECO:0000256" key="1">
    <source>
        <dbReference type="SAM" id="MobiDB-lite"/>
    </source>
</evidence>
<comment type="caution">
    <text evidence="2">The sequence shown here is derived from an EMBL/GenBank/DDBJ whole genome shotgun (WGS) entry which is preliminary data.</text>
</comment>